<dbReference type="Pfam" id="PF03739">
    <property type="entry name" value="LptF_LptG"/>
    <property type="match status" value="1"/>
</dbReference>
<keyword evidence="3 6" id="KW-0812">Transmembrane</keyword>
<gene>
    <name evidence="7" type="primary">lptG</name>
    <name evidence="7" type="ORF">ACFODK_05900</name>
</gene>
<comment type="caution">
    <text evidence="7">The sequence shown here is derived from an EMBL/GenBank/DDBJ whole genome shotgun (WGS) entry which is preliminary data.</text>
</comment>
<evidence type="ECO:0000256" key="4">
    <source>
        <dbReference type="ARBA" id="ARBA00022989"/>
    </source>
</evidence>
<feature type="transmembrane region" description="Helical" evidence="6">
    <location>
        <begin position="310"/>
        <end position="327"/>
    </location>
</feature>
<dbReference type="PANTHER" id="PTHR33529:SF2">
    <property type="entry name" value="LIPOPOLYSACCHARIDE EXPORT SYSTEM PERMEASE PROTEIN LPTG"/>
    <property type="match status" value="1"/>
</dbReference>
<keyword evidence="8" id="KW-1185">Reference proteome</keyword>
<keyword evidence="5 6" id="KW-0472">Membrane</keyword>
<evidence type="ECO:0000256" key="1">
    <source>
        <dbReference type="ARBA" id="ARBA00004651"/>
    </source>
</evidence>
<evidence type="ECO:0000313" key="7">
    <source>
        <dbReference type="EMBL" id="MFC3100422.1"/>
    </source>
</evidence>
<dbReference type="EMBL" id="JBHRSU010000005">
    <property type="protein sequence ID" value="MFC3100422.1"/>
    <property type="molecule type" value="Genomic_DNA"/>
</dbReference>
<feature type="transmembrane region" description="Helical" evidence="6">
    <location>
        <begin position="339"/>
        <end position="362"/>
    </location>
</feature>
<feature type="transmembrane region" description="Helical" evidence="6">
    <location>
        <begin position="20"/>
        <end position="40"/>
    </location>
</feature>
<feature type="transmembrane region" description="Helical" evidence="6">
    <location>
        <begin position="108"/>
        <end position="125"/>
    </location>
</feature>
<name>A0ABV7EFB5_9SPHN</name>
<organism evidence="7 8">
    <name type="scientific">Alteraurantiacibacter lauratis</name>
    <dbReference type="NCBI Taxonomy" id="2054627"/>
    <lineage>
        <taxon>Bacteria</taxon>
        <taxon>Pseudomonadati</taxon>
        <taxon>Pseudomonadota</taxon>
        <taxon>Alphaproteobacteria</taxon>
        <taxon>Sphingomonadales</taxon>
        <taxon>Erythrobacteraceae</taxon>
        <taxon>Alteraurantiacibacter</taxon>
    </lineage>
</organism>
<keyword evidence="2" id="KW-1003">Cell membrane</keyword>
<evidence type="ECO:0000256" key="3">
    <source>
        <dbReference type="ARBA" id="ARBA00022692"/>
    </source>
</evidence>
<evidence type="ECO:0000256" key="2">
    <source>
        <dbReference type="ARBA" id="ARBA00022475"/>
    </source>
</evidence>
<feature type="transmembrane region" description="Helical" evidence="6">
    <location>
        <begin position="72"/>
        <end position="88"/>
    </location>
</feature>
<dbReference type="InterPro" id="IPR005495">
    <property type="entry name" value="LptG/LptF_permease"/>
</dbReference>
<protein>
    <submittedName>
        <fullName evidence="7">LPS export ABC transporter permease LptG</fullName>
    </submittedName>
</protein>
<dbReference type="Proteomes" id="UP001595378">
    <property type="component" value="Unassembled WGS sequence"/>
</dbReference>
<reference evidence="8" key="1">
    <citation type="journal article" date="2019" name="Int. J. Syst. Evol. Microbiol.">
        <title>The Global Catalogue of Microorganisms (GCM) 10K type strain sequencing project: providing services to taxonomists for standard genome sequencing and annotation.</title>
        <authorList>
            <consortium name="The Broad Institute Genomics Platform"/>
            <consortium name="The Broad Institute Genome Sequencing Center for Infectious Disease"/>
            <person name="Wu L."/>
            <person name="Ma J."/>
        </authorList>
    </citation>
    <scope>NUCLEOTIDE SEQUENCE [LARGE SCALE GENOMIC DNA]</scope>
    <source>
        <strain evidence="8">KCTC 52606</strain>
    </source>
</reference>
<dbReference type="PANTHER" id="PTHR33529">
    <property type="entry name" value="SLR0882 PROTEIN-RELATED"/>
    <property type="match status" value="1"/>
</dbReference>
<evidence type="ECO:0000256" key="5">
    <source>
        <dbReference type="ARBA" id="ARBA00023136"/>
    </source>
</evidence>
<dbReference type="RefSeq" id="WP_336917676.1">
    <property type="nucleotide sequence ID" value="NZ_JBANRN010000002.1"/>
</dbReference>
<evidence type="ECO:0000256" key="6">
    <source>
        <dbReference type="SAM" id="Phobius"/>
    </source>
</evidence>
<comment type="subcellular location">
    <subcellularLocation>
        <location evidence="1">Cell membrane</location>
        <topology evidence="1">Multi-pass membrane protein</topology>
    </subcellularLocation>
</comment>
<accession>A0ABV7EFB5</accession>
<evidence type="ECO:0000313" key="8">
    <source>
        <dbReference type="Proteomes" id="UP001595378"/>
    </source>
</evidence>
<keyword evidence="4 6" id="KW-1133">Transmembrane helix</keyword>
<dbReference type="NCBIfam" id="TIGR04408">
    <property type="entry name" value="LptG_lptG"/>
    <property type="match status" value="1"/>
</dbReference>
<sequence>MLLNFFPSRQLTFYIGKMFAVRIIAVLAMLVLVLMMLDLLSRTGDILAYAGNGEAELLQYASLRMPQLVKRFLPYSVLLATIITLATLNQNSEVTAMKAAGLSAHQILAPLLLVAVVVAGASFAFNERVVTRATATLKAWERVDYGPIPTDPDIRTNVYFNDGNDVLMARELSGQGADTVLTGVTFYERDDAGMIARQITGSRATYANPGWLLEDAQIFSVATTQTVSADGPLLVAPGTTLDQVALRRVDADAETLAQLADSIAALKAAGRRTAELEGRWWAKISGPLSAILMPLLGAVAGFGLARSGNLFIRAVIGMALGFAYFVVENAALAMGSFGGYPPLLAAWSPFVLFLLVGETVLIRTEE</sequence>
<dbReference type="InterPro" id="IPR030923">
    <property type="entry name" value="LptG"/>
</dbReference>
<proteinExistence type="predicted"/>